<sequence>MAASRLLRQRQNLLCVRKARVLASRLLSRAGIGFDICNVTKRFRGRCLFSLSLSYPLDLCIPSLEYLSTLGQPPRLSGRKRMVSRSVPGPRICLTRSSNQYCLMFGNSTPSGLAGLFTLLLSHPLLAFRLQFLLPLLHAEHNSLFVLVLRPHSVVGRREFPDNASAGSGLPILRVQPDHRPVEEALHWAAFEWRPDWPGNHPCTSLTPNSNHGRSRRRQRRSVLCVIDETKPILNDLGRLIHEPSILRRANLLQPGRGLHLGQTEGSLANFTNHSMSLLLHR</sequence>
<organism evidence="1 2">
    <name type="scientific">Protopolystoma xenopodis</name>
    <dbReference type="NCBI Taxonomy" id="117903"/>
    <lineage>
        <taxon>Eukaryota</taxon>
        <taxon>Metazoa</taxon>
        <taxon>Spiralia</taxon>
        <taxon>Lophotrochozoa</taxon>
        <taxon>Platyhelminthes</taxon>
        <taxon>Monogenea</taxon>
        <taxon>Polyopisthocotylea</taxon>
        <taxon>Polystomatidea</taxon>
        <taxon>Polystomatidae</taxon>
        <taxon>Protopolystoma</taxon>
    </lineage>
</organism>
<evidence type="ECO:0000313" key="2">
    <source>
        <dbReference type="Proteomes" id="UP000784294"/>
    </source>
</evidence>
<dbReference type="AlphaFoldDB" id="A0A3S5FCQ9"/>
<gene>
    <name evidence="1" type="ORF">PXEA_LOCUS7571</name>
</gene>
<dbReference type="Proteomes" id="UP000784294">
    <property type="component" value="Unassembled WGS sequence"/>
</dbReference>
<accession>A0A3S5FCQ9</accession>
<protein>
    <submittedName>
        <fullName evidence="1">Uncharacterized protein</fullName>
    </submittedName>
</protein>
<name>A0A3S5FCQ9_9PLAT</name>
<proteinExistence type="predicted"/>
<keyword evidence="2" id="KW-1185">Reference proteome</keyword>
<reference evidence="1" key="1">
    <citation type="submission" date="2018-11" db="EMBL/GenBank/DDBJ databases">
        <authorList>
            <consortium name="Pathogen Informatics"/>
        </authorList>
    </citation>
    <scope>NUCLEOTIDE SEQUENCE</scope>
</reference>
<dbReference type="EMBL" id="CAAALY010020089">
    <property type="protein sequence ID" value="VEL14131.1"/>
    <property type="molecule type" value="Genomic_DNA"/>
</dbReference>
<comment type="caution">
    <text evidence="1">The sequence shown here is derived from an EMBL/GenBank/DDBJ whole genome shotgun (WGS) entry which is preliminary data.</text>
</comment>
<evidence type="ECO:0000313" key="1">
    <source>
        <dbReference type="EMBL" id="VEL14131.1"/>
    </source>
</evidence>